<dbReference type="Pfam" id="PF13229">
    <property type="entry name" value="Beta_helix"/>
    <property type="match status" value="1"/>
</dbReference>
<dbReference type="Gene3D" id="2.160.20.10">
    <property type="entry name" value="Single-stranded right-handed beta-helix, Pectin lyase-like"/>
    <property type="match status" value="1"/>
</dbReference>
<dbReference type="Proteomes" id="UP001597469">
    <property type="component" value="Unassembled WGS sequence"/>
</dbReference>
<evidence type="ECO:0000259" key="1">
    <source>
        <dbReference type="Pfam" id="PF13229"/>
    </source>
</evidence>
<evidence type="ECO:0000313" key="3">
    <source>
        <dbReference type="Proteomes" id="UP001597469"/>
    </source>
</evidence>
<dbReference type="RefSeq" id="WP_381517687.1">
    <property type="nucleotide sequence ID" value="NZ_JBHULN010000001.1"/>
</dbReference>
<dbReference type="EMBL" id="JBHULN010000001">
    <property type="protein sequence ID" value="MFD2569141.1"/>
    <property type="molecule type" value="Genomic_DNA"/>
</dbReference>
<dbReference type="InterPro" id="IPR006626">
    <property type="entry name" value="PbH1"/>
</dbReference>
<keyword evidence="3" id="KW-1185">Reference proteome</keyword>
<accession>A0ABW5LYQ6</accession>
<organism evidence="2 3">
    <name type="scientific">Spirosoma soli</name>
    <dbReference type="NCBI Taxonomy" id="1770529"/>
    <lineage>
        <taxon>Bacteria</taxon>
        <taxon>Pseudomonadati</taxon>
        <taxon>Bacteroidota</taxon>
        <taxon>Cytophagia</taxon>
        <taxon>Cytophagales</taxon>
        <taxon>Cytophagaceae</taxon>
        <taxon>Spirosoma</taxon>
    </lineage>
</organism>
<evidence type="ECO:0000313" key="2">
    <source>
        <dbReference type="EMBL" id="MFD2569141.1"/>
    </source>
</evidence>
<dbReference type="SMART" id="SM00710">
    <property type="entry name" value="PbH1"/>
    <property type="match status" value="7"/>
</dbReference>
<comment type="caution">
    <text evidence="2">The sequence shown here is derived from an EMBL/GenBank/DDBJ whole genome shotgun (WGS) entry which is preliminary data.</text>
</comment>
<protein>
    <submittedName>
        <fullName evidence="2">Right-handed parallel beta-helix repeat-containing protein</fullName>
    </submittedName>
</protein>
<reference evidence="3" key="1">
    <citation type="journal article" date="2019" name="Int. J. Syst. Evol. Microbiol.">
        <title>The Global Catalogue of Microorganisms (GCM) 10K type strain sequencing project: providing services to taxonomists for standard genome sequencing and annotation.</title>
        <authorList>
            <consortium name="The Broad Institute Genomics Platform"/>
            <consortium name="The Broad Institute Genome Sequencing Center for Infectious Disease"/>
            <person name="Wu L."/>
            <person name="Ma J."/>
        </authorList>
    </citation>
    <scope>NUCLEOTIDE SEQUENCE [LARGE SCALE GENOMIC DNA]</scope>
    <source>
        <strain evidence="3">KCTC 42805</strain>
    </source>
</reference>
<proteinExistence type="predicted"/>
<dbReference type="SUPFAM" id="SSF51126">
    <property type="entry name" value="Pectin lyase-like"/>
    <property type="match status" value="1"/>
</dbReference>
<dbReference type="InterPro" id="IPR012334">
    <property type="entry name" value="Pectin_lyas_fold"/>
</dbReference>
<name>A0ABW5LYQ6_9BACT</name>
<dbReference type="InterPro" id="IPR011050">
    <property type="entry name" value="Pectin_lyase_fold/virulence"/>
</dbReference>
<sequence length="487" mass="52295">MKFSIMLRISSLLSILYIATFCKPNDPEPFVAVEREDAKTIAETRQYNEHQVPTSIRITDPGMEGVFKLDAGDRTTPDNMGTVLVTVNGARYKRAFTGPGIATWFGVTTSDDDIGPELQNAVNAVDNLVIPDGSYTQQTTVRLRSEMTLQGNAGKVMITLPKTYVSLANAIDASIPLKNVVIDGLSWTVTTTETGTNKFGTIYIDSPSVTNLTVQNCSSSDVAARDSTNWFTLKIPAGKTADNIIVRNNSVQAKRMACEIFNHDNPSIYAGKNIQVSGNFFHDSWFGISLSGPLENLTVDNNHIKDCRHFGIEIAGAARGVKITNNKFEGVFDKFLEGSNDGGGNGSLVGGMEITGNSTIGTCTGGIQLFNGGAVTFAKNNFAMTGMLELFSSTKGGTFSENVIESSANKAVICDNSADHTFTGNTISNKNSSVNQATFMSYGSKAVNNTLTNNKIFKGRGGKYYDGVEGGTYKATMNYDESGNPLP</sequence>
<feature type="domain" description="Right handed beta helix" evidence="1">
    <location>
        <begin position="208"/>
        <end position="382"/>
    </location>
</feature>
<gene>
    <name evidence="2" type="ORF">ACFSUS_00760</name>
</gene>
<dbReference type="InterPro" id="IPR039448">
    <property type="entry name" value="Beta_helix"/>
</dbReference>